<keyword evidence="12 15" id="KW-0456">Lyase</keyword>
<proteinExistence type="inferred from homology"/>
<dbReference type="UniPathway" id="UPA00035">
    <property type="reaction ID" value="UER00040"/>
</dbReference>
<dbReference type="GeneID" id="303194466"/>
<dbReference type="InterPro" id="IPR005256">
    <property type="entry name" value="Anth_synth_I_PabB"/>
</dbReference>
<evidence type="ECO:0000256" key="13">
    <source>
        <dbReference type="ARBA" id="ARBA00025634"/>
    </source>
</evidence>
<dbReference type="GO" id="GO:0004049">
    <property type="term" value="F:anthranilate synthase activity"/>
    <property type="evidence" value="ECO:0007669"/>
    <property type="project" value="UniProtKB-EC"/>
</dbReference>
<evidence type="ECO:0000256" key="7">
    <source>
        <dbReference type="ARBA" id="ARBA00022605"/>
    </source>
</evidence>
<dbReference type="GO" id="GO:0046872">
    <property type="term" value="F:metal ion binding"/>
    <property type="evidence" value="ECO:0007669"/>
    <property type="project" value="UniProtKB-KW"/>
</dbReference>
<protein>
    <recommendedName>
        <fullName evidence="6 15">Anthranilate synthase component 1</fullName>
        <ecNumber evidence="5 15">4.1.3.27</ecNumber>
    </recommendedName>
</protein>
<gene>
    <name evidence="15 18" type="primary">trpE</name>
    <name evidence="18" type="ORF">HZR21_02950</name>
</gene>
<evidence type="ECO:0000313" key="19">
    <source>
        <dbReference type="Proteomes" id="UP000530186"/>
    </source>
</evidence>
<dbReference type="PANTHER" id="PTHR11236:SF48">
    <property type="entry name" value="ISOCHORISMATE SYNTHASE MENF"/>
    <property type="match status" value="1"/>
</dbReference>
<dbReference type="GO" id="GO:0000162">
    <property type="term" value="P:L-tryptophan biosynthetic process"/>
    <property type="evidence" value="ECO:0007669"/>
    <property type="project" value="UniProtKB-UniPathway"/>
</dbReference>
<evidence type="ECO:0000313" key="18">
    <source>
        <dbReference type="EMBL" id="MBA0016111.1"/>
    </source>
</evidence>
<keyword evidence="7 15" id="KW-0028">Amino-acid biosynthesis</keyword>
<evidence type="ECO:0000256" key="9">
    <source>
        <dbReference type="ARBA" id="ARBA00022822"/>
    </source>
</evidence>
<keyword evidence="10 15" id="KW-0460">Magnesium</keyword>
<keyword evidence="8 15" id="KW-0479">Metal-binding</keyword>
<dbReference type="InterPro" id="IPR006805">
    <property type="entry name" value="Anth_synth_I_N"/>
</dbReference>
<dbReference type="PRINTS" id="PR00095">
    <property type="entry name" value="ANTSNTHASEI"/>
</dbReference>
<evidence type="ECO:0000256" key="12">
    <source>
        <dbReference type="ARBA" id="ARBA00023239"/>
    </source>
</evidence>
<dbReference type="Pfam" id="PF04715">
    <property type="entry name" value="Anth_synt_I_N"/>
    <property type="match status" value="1"/>
</dbReference>
<evidence type="ECO:0000256" key="5">
    <source>
        <dbReference type="ARBA" id="ARBA00012266"/>
    </source>
</evidence>
<keyword evidence="19" id="KW-1185">Reference proteome</keyword>
<evidence type="ECO:0000259" key="17">
    <source>
        <dbReference type="Pfam" id="PF04715"/>
    </source>
</evidence>
<dbReference type="Proteomes" id="UP000530186">
    <property type="component" value="Unassembled WGS sequence"/>
</dbReference>
<dbReference type="EMBL" id="JACBNY010000003">
    <property type="protein sequence ID" value="MBA0016111.1"/>
    <property type="molecule type" value="Genomic_DNA"/>
</dbReference>
<comment type="function">
    <text evidence="13 15">Part of a heterotetrameric complex that catalyzes the two-step biosynthesis of anthranilate, an intermediate in the biosynthesis of L-tryptophan. In the first step, the glutamine-binding beta subunit (TrpG) of anthranilate synthase (AS) provides the glutamine amidotransferase activity which generates ammonia as a substrate that, along with chorismate, is used in the second step, catalyzed by the large alpha subunit of AS (TrpE) to produce anthranilate. In the absence of TrpG, TrpE can synthesize anthranilate directly from chorismate and high concentrations of ammonia.</text>
</comment>
<feature type="domain" description="Anthranilate synthase component I N-terminal" evidence="17">
    <location>
        <begin position="10"/>
        <end position="141"/>
    </location>
</feature>
<evidence type="ECO:0000256" key="10">
    <source>
        <dbReference type="ARBA" id="ARBA00022842"/>
    </source>
</evidence>
<evidence type="ECO:0000256" key="1">
    <source>
        <dbReference type="ARBA" id="ARBA00001946"/>
    </source>
</evidence>
<comment type="catalytic activity">
    <reaction evidence="14 15">
        <text>chorismate + L-glutamine = anthranilate + pyruvate + L-glutamate + H(+)</text>
        <dbReference type="Rhea" id="RHEA:21732"/>
        <dbReference type="ChEBI" id="CHEBI:15361"/>
        <dbReference type="ChEBI" id="CHEBI:15378"/>
        <dbReference type="ChEBI" id="CHEBI:16567"/>
        <dbReference type="ChEBI" id="CHEBI:29748"/>
        <dbReference type="ChEBI" id="CHEBI:29985"/>
        <dbReference type="ChEBI" id="CHEBI:58359"/>
        <dbReference type="EC" id="4.1.3.27"/>
    </reaction>
</comment>
<comment type="pathway">
    <text evidence="2 15">Amino-acid biosynthesis; L-tryptophan biosynthesis; L-tryptophan from chorismate: step 1/5.</text>
</comment>
<comment type="similarity">
    <text evidence="3 15">Belongs to the anthranilate synthase component I family.</text>
</comment>
<feature type="domain" description="Chorismate-utilising enzyme C-terminal" evidence="16">
    <location>
        <begin position="190"/>
        <end position="443"/>
    </location>
</feature>
<evidence type="ECO:0000256" key="14">
    <source>
        <dbReference type="ARBA" id="ARBA00047683"/>
    </source>
</evidence>
<accession>A0A7V8SJA3</accession>
<evidence type="ECO:0000256" key="11">
    <source>
        <dbReference type="ARBA" id="ARBA00023141"/>
    </source>
</evidence>
<evidence type="ECO:0000256" key="6">
    <source>
        <dbReference type="ARBA" id="ARBA00020653"/>
    </source>
</evidence>
<dbReference type="Pfam" id="PF00425">
    <property type="entry name" value="Chorismate_bind"/>
    <property type="match status" value="1"/>
</dbReference>
<comment type="caution">
    <text evidence="18">The sequence shown here is derived from an EMBL/GenBank/DDBJ whole genome shotgun (WGS) entry which is preliminary data.</text>
</comment>
<reference evidence="18 19" key="1">
    <citation type="submission" date="2020-07" db="EMBL/GenBank/DDBJ databases">
        <authorList>
            <person name="Hilgarth M."/>
            <person name="Werum V."/>
            <person name="Vogel R.F."/>
        </authorList>
    </citation>
    <scope>NUCLEOTIDE SEQUENCE [LARGE SCALE GENOMIC DNA]</scope>
    <source>
        <strain evidence="18 19">DSM 28961</strain>
    </source>
</reference>
<dbReference type="InterPro" id="IPR019999">
    <property type="entry name" value="Anth_synth_I-like"/>
</dbReference>
<dbReference type="PANTHER" id="PTHR11236">
    <property type="entry name" value="AMINOBENZOATE/ANTHRANILATE SYNTHASE"/>
    <property type="match status" value="1"/>
</dbReference>
<dbReference type="SUPFAM" id="SSF56322">
    <property type="entry name" value="ADC synthase"/>
    <property type="match status" value="1"/>
</dbReference>
<keyword evidence="11 15" id="KW-0057">Aromatic amino acid biosynthesis</keyword>
<dbReference type="Gene3D" id="3.60.120.10">
    <property type="entry name" value="Anthranilate synthase"/>
    <property type="match status" value="1"/>
</dbReference>
<dbReference type="InterPro" id="IPR015890">
    <property type="entry name" value="Chorismate_C"/>
</dbReference>
<evidence type="ECO:0000256" key="4">
    <source>
        <dbReference type="ARBA" id="ARBA00011575"/>
    </source>
</evidence>
<dbReference type="InterPro" id="IPR005801">
    <property type="entry name" value="ADC_synthase"/>
</dbReference>
<sequence length="458" mass="51056">MTLRKTINADIITPILAYLRLELKHKLILESIPREKENSRYSMIAYNPVHEIKFENGVLTDNGQVKTGDPLDYLGELTIKNTEASSLPFTGGAIGFVSYDTISFYENIGEIPEDVIGTPDLHFFLYESYLIFDHKKEQITIVESDIYSGRSELDQELAMALVLSNLTRPHKNEFETVKLNPLSFTSNTAKAEFMGMVEQAQTYIKNGDMFQIVLSQRLTSQITGNPFDYYRNLRLTNPSNYLYFLDFGDYQIMGASPESLVSVKNGVVTTNPIAGTRPRGADEAEDDALSKDLLGDQKEVAEHRMLVDLGRNDIGKISKVGTVKVTKYMEVEYFRYVMHLTSVVKGELLDSVSSLDALKSTLPAGTVSGAPKIRAMQRIYELEKTKRGIYAGAIGYLSSNSDMDFAIALRTMVLKDGKAHAQAGAGIVFDSVPENEYQETLNKAKAMTKIGESNDFIS</sequence>
<organism evidence="18 19">
    <name type="scientific">Pseudolactococcus laudensis</name>
    <dbReference type="NCBI Taxonomy" id="1494461"/>
    <lineage>
        <taxon>Bacteria</taxon>
        <taxon>Bacillati</taxon>
        <taxon>Bacillota</taxon>
        <taxon>Bacilli</taxon>
        <taxon>Lactobacillales</taxon>
        <taxon>Streptococcaceae</taxon>
        <taxon>Pseudolactococcus</taxon>
    </lineage>
</organism>
<evidence type="ECO:0000256" key="15">
    <source>
        <dbReference type="RuleBase" id="RU364045"/>
    </source>
</evidence>
<dbReference type="NCBIfam" id="TIGR00564">
    <property type="entry name" value="trpE_most"/>
    <property type="match status" value="1"/>
</dbReference>
<evidence type="ECO:0000256" key="3">
    <source>
        <dbReference type="ARBA" id="ARBA00009562"/>
    </source>
</evidence>
<dbReference type="AlphaFoldDB" id="A0A7V8SJA3"/>
<comment type="subunit">
    <text evidence="4 15">Heterotetramer consisting of two non-identical subunits: a beta subunit (TrpG) and a large alpha subunit (TrpE).</text>
</comment>
<dbReference type="RefSeq" id="WP_180746250.1">
    <property type="nucleotide sequence ID" value="NZ_CBCRWQ010000003.1"/>
</dbReference>
<comment type="cofactor">
    <cofactor evidence="1 15">
        <name>Mg(2+)</name>
        <dbReference type="ChEBI" id="CHEBI:18420"/>
    </cofactor>
</comment>
<evidence type="ECO:0000256" key="8">
    <source>
        <dbReference type="ARBA" id="ARBA00022723"/>
    </source>
</evidence>
<evidence type="ECO:0000259" key="16">
    <source>
        <dbReference type="Pfam" id="PF00425"/>
    </source>
</evidence>
<dbReference type="EC" id="4.1.3.27" evidence="5 15"/>
<keyword evidence="9 15" id="KW-0822">Tryptophan biosynthesis</keyword>
<evidence type="ECO:0000256" key="2">
    <source>
        <dbReference type="ARBA" id="ARBA00004873"/>
    </source>
</evidence>
<name>A0A7V8SJA3_9LACT</name>